<sequence length="486" mass="56432">MQDFTKADMTKYVKEYLEDSDKFRAAAALDSKCLDLIPNISDRANGVWLWVYLVVRDILRDIRDGEPFQHWQDRLESYPQELVVYFRKMMERIDPFHRKQGAEIFLLALAEIGTKLPMIGLSILYDEDTSWCGIDHDGRLLTGADLDRMYMAWQPRLQNRCRDLMRLRRDRNYRNECEYYVVGFLHRTVKDFLQEHYIGELRALVSPEFSEPIYLARLTFAVIEQAQLSDFSLPGDALGTLISRLFCYLREEQNVEEERQQPPSHFKLADAYDNMMVRILAARGITNQGNPYTSWVQLATDVGVNFTHVTIQFRLRRYSLHRLQAQGQWSRKQAATYMECALRPVFKQFTFWKLLLVQKRTIISETQLLDPKLVAGLVELGMDPNMHLSTGETAWACFLHECTERWLEWSSAGRADALDAIQIFLRHGAKTNVVVRGRRFHNVLTDMVGQDAMADWKDLVSGGRAGYGTWISRALASPFRAWGTTN</sequence>
<organism evidence="2 3">
    <name type="scientific">Xylaria bambusicola</name>
    <dbReference type="NCBI Taxonomy" id="326684"/>
    <lineage>
        <taxon>Eukaryota</taxon>
        <taxon>Fungi</taxon>
        <taxon>Dikarya</taxon>
        <taxon>Ascomycota</taxon>
        <taxon>Pezizomycotina</taxon>
        <taxon>Sordariomycetes</taxon>
        <taxon>Xylariomycetidae</taxon>
        <taxon>Xylariales</taxon>
        <taxon>Xylariaceae</taxon>
        <taxon>Xylaria</taxon>
    </lineage>
</organism>
<accession>A0AAN7ZA49</accession>
<reference evidence="2 3" key="1">
    <citation type="submission" date="2023-10" db="EMBL/GenBank/DDBJ databases">
        <title>Draft genome sequence of Xylaria bambusicola isolate GMP-LS, the root and basal stem rot pathogen of sugarcane in Indonesia.</title>
        <authorList>
            <person name="Selvaraj P."/>
            <person name="Muralishankar V."/>
            <person name="Muruganantham S."/>
            <person name="Sp S."/>
            <person name="Haryani S."/>
            <person name="Lau K.J.X."/>
            <person name="Naqvi N.I."/>
        </authorList>
    </citation>
    <scope>NUCLEOTIDE SEQUENCE [LARGE SCALE GENOMIC DNA]</scope>
    <source>
        <strain evidence="2">GMP-LS</strain>
    </source>
</reference>
<evidence type="ECO:0000259" key="1">
    <source>
        <dbReference type="Pfam" id="PF25053"/>
    </source>
</evidence>
<proteinExistence type="predicted"/>
<comment type="caution">
    <text evidence="2">The sequence shown here is derived from an EMBL/GenBank/DDBJ whole genome shotgun (WGS) entry which is preliminary data.</text>
</comment>
<gene>
    <name evidence="2" type="ORF">RRF57_007072</name>
</gene>
<dbReference type="AlphaFoldDB" id="A0AAN7ZA49"/>
<evidence type="ECO:0000313" key="2">
    <source>
        <dbReference type="EMBL" id="KAK5631358.1"/>
    </source>
</evidence>
<keyword evidence="3" id="KW-1185">Reference proteome</keyword>
<dbReference type="Pfam" id="PF25053">
    <property type="entry name" value="DUF7791"/>
    <property type="match status" value="1"/>
</dbReference>
<dbReference type="Proteomes" id="UP001305414">
    <property type="component" value="Unassembled WGS sequence"/>
</dbReference>
<evidence type="ECO:0000313" key="3">
    <source>
        <dbReference type="Proteomes" id="UP001305414"/>
    </source>
</evidence>
<feature type="domain" description="DUF7791" evidence="1">
    <location>
        <begin position="92"/>
        <end position="224"/>
    </location>
</feature>
<protein>
    <recommendedName>
        <fullName evidence="1">DUF7791 domain-containing protein</fullName>
    </recommendedName>
</protein>
<dbReference type="PANTHER" id="PTHR10039:SF5">
    <property type="entry name" value="NACHT DOMAIN-CONTAINING PROTEIN"/>
    <property type="match status" value="1"/>
</dbReference>
<dbReference type="PANTHER" id="PTHR10039">
    <property type="entry name" value="AMELOGENIN"/>
    <property type="match status" value="1"/>
</dbReference>
<name>A0AAN7ZA49_9PEZI</name>
<dbReference type="InterPro" id="IPR056693">
    <property type="entry name" value="DUF7791"/>
</dbReference>
<dbReference type="EMBL" id="JAWHQM010000019">
    <property type="protein sequence ID" value="KAK5631358.1"/>
    <property type="molecule type" value="Genomic_DNA"/>
</dbReference>